<dbReference type="PROSITE" id="PS50931">
    <property type="entry name" value="HTH_LYSR"/>
    <property type="match status" value="1"/>
</dbReference>
<proteinExistence type="inferred from homology"/>
<sequence length="294" mass="31958">MAIKIEMLRCFCAVVQQGSLNEAASQLGRTPSAVSMMLKQFEEHVGAALFETARKSRLTPLGEMVYGEARREVEHFGRTVAAIEGLSRAEEGQVRLAVTPSVATAILPPVIRRFRRDHPKVRIDMRDMDSASVQRELEAERADIGIASIAAGAGFERKLLFSDPFGVVCAPGDVLASRGDAVGWRDLAGRDFIANGLCRLIEDPAFAPILDAAPMSVPNTASLLALVRGGVGLTLLPRRAVPLDDEGLAFLPLAESEARRHLYLVSQPRRLLPPAARAFLRVLEKETADLRDTV</sequence>
<reference evidence="6 7" key="1">
    <citation type="submission" date="2017-08" db="EMBL/GenBank/DDBJ databases">
        <title>Draft Genome Sequence of Loktanella cinnabarina Strain XM1, Isolated from Coastal Surface Water.</title>
        <authorList>
            <person name="Ma R."/>
            <person name="Wang J."/>
            <person name="Wang Q."/>
            <person name="Ma Z."/>
            <person name="Li J."/>
            <person name="Chen L."/>
        </authorList>
    </citation>
    <scope>NUCLEOTIDE SEQUENCE [LARGE SCALE GENOMIC DNA]</scope>
    <source>
        <strain evidence="6 7">XM1</strain>
    </source>
</reference>
<dbReference type="InterPro" id="IPR005119">
    <property type="entry name" value="LysR_subst-bd"/>
</dbReference>
<dbReference type="SUPFAM" id="SSF53850">
    <property type="entry name" value="Periplasmic binding protein-like II"/>
    <property type="match status" value="1"/>
</dbReference>
<evidence type="ECO:0000313" key="6">
    <source>
        <dbReference type="EMBL" id="PHP28216.1"/>
    </source>
</evidence>
<organism evidence="6 7">
    <name type="scientific">Limimaricola cinnabarinus</name>
    <dbReference type="NCBI Taxonomy" id="1125964"/>
    <lineage>
        <taxon>Bacteria</taxon>
        <taxon>Pseudomonadati</taxon>
        <taxon>Pseudomonadota</taxon>
        <taxon>Alphaproteobacteria</taxon>
        <taxon>Rhodobacterales</taxon>
        <taxon>Paracoccaceae</taxon>
        <taxon>Limimaricola</taxon>
    </lineage>
</organism>
<protein>
    <submittedName>
        <fullName evidence="6">LysR family transcriptional regulator</fullName>
    </submittedName>
</protein>
<dbReference type="Pfam" id="PF03466">
    <property type="entry name" value="LysR_substrate"/>
    <property type="match status" value="1"/>
</dbReference>
<dbReference type="GO" id="GO:0005829">
    <property type="term" value="C:cytosol"/>
    <property type="evidence" value="ECO:0007669"/>
    <property type="project" value="TreeGrafter"/>
</dbReference>
<dbReference type="SUPFAM" id="SSF46785">
    <property type="entry name" value="Winged helix' DNA-binding domain"/>
    <property type="match status" value="1"/>
</dbReference>
<keyword evidence="3" id="KW-0238">DNA-binding</keyword>
<dbReference type="Gene3D" id="1.10.10.10">
    <property type="entry name" value="Winged helix-like DNA-binding domain superfamily/Winged helix DNA-binding domain"/>
    <property type="match status" value="1"/>
</dbReference>
<feature type="domain" description="HTH lysR-type" evidence="5">
    <location>
        <begin position="3"/>
        <end position="61"/>
    </location>
</feature>
<dbReference type="InterPro" id="IPR050950">
    <property type="entry name" value="HTH-type_LysR_regulators"/>
</dbReference>
<dbReference type="RefSeq" id="WP_099275919.1">
    <property type="nucleotide sequence ID" value="NZ_KZ304955.1"/>
</dbReference>
<dbReference type="PANTHER" id="PTHR30419">
    <property type="entry name" value="HTH-TYPE TRANSCRIPTIONAL REGULATOR YBHD"/>
    <property type="match status" value="1"/>
</dbReference>
<keyword evidence="4" id="KW-0804">Transcription</keyword>
<dbReference type="GO" id="GO:0003700">
    <property type="term" value="F:DNA-binding transcription factor activity"/>
    <property type="evidence" value="ECO:0007669"/>
    <property type="project" value="InterPro"/>
</dbReference>
<dbReference type="PANTHER" id="PTHR30419:SF8">
    <property type="entry name" value="NITROGEN ASSIMILATION TRANSCRIPTIONAL ACTIVATOR-RELATED"/>
    <property type="match status" value="1"/>
</dbReference>
<dbReference type="InterPro" id="IPR036388">
    <property type="entry name" value="WH-like_DNA-bd_sf"/>
</dbReference>
<dbReference type="Proteomes" id="UP000221860">
    <property type="component" value="Unassembled WGS sequence"/>
</dbReference>
<evidence type="ECO:0000256" key="3">
    <source>
        <dbReference type="ARBA" id="ARBA00023125"/>
    </source>
</evidence>
<dbReference type="OrthoDB" id="3252676at2"/>
<dbReference type="AlphaFoldDB" id="A0A2G1MHI6"/>
<dbReference type="Pfam" id="PF00126">
    <property type="entry name" value="HTH_1"/>
    <property type="match status" value="1"/>
</dbReference>
<keyword evidence="7" id="KW-1185">Reference proteome</keyword>
<comment type="caution">
    <text evidence="6">The sequence shown here is derived from an EMBL/GenBank/DDBJ whole genome shotgun (WGS) entry which is preliminary data.</text>
</comment>
<name>A0A2G1MHI6_9RHOB</name>
<dbReference type="InterPro" id="IPR000847">
    <property type="entry name" value="LysR_HTH_N"/>
</dbReference>
<keyword evidence="2" id="KW-0805">Transcription regulation</keyword>
<evidence type="ECO:0000256" key="2">
    <source>
        <dbReference type="ARBA" id="ARBA00023015"/>
    </source>
</evidence>
<dbReference type="InterPro" id="IPR036390">
    <property type="entry name" value="WH_DNA-bd_sf"/>
</dbReference>
<dbReference type="EMBL" id="NQWH01000008">
    <property type="protein sequence ID" value="PHP28216.1"/>
    <property type="molecule type" value="Genomic_DNA"/>
</dbReference>
<accession>A0A2G1MHI6</accession>
<evidence type="ECO:0000259" key="5">
    <source>
        <dbReference type="PROSITE" id="PS50931"/>
    </source>
</evidence>
<evidence type="ECO:0000256" key="4">
    <source>
        <dbReference type="ARBA" id="ARBA00023163"/>
    </source>
</evidence>
<dbReference type="GO" id="GO:0003677">
    <property type="term" value="F:DNA binding"/>
    <property type="evidence" value="ECO:0007669"/>
    <property type="project" value="UniProtKB-KW"/>
</dbReference>
<evidence type="ECO:0000256" key="1">
    <source>
        <dbReference type="ARBA" id="ARBA00009437"/>
    </source>
</evidence>
<evidence type="ECO:0000313" key="7">
    <source>
        <dbReference type="Proteomes" id="UP000221860"/>
    </source>
</evidence>
<comment type="similarity">
    <text evidence="1">Belongs to the LysR transcriptional regulatory family.</text>
</comment>
<gene>
    <name evidence="6" type="ORF">CJ301_07530</name>
</gene>
<dbReference type="Gene3D" id="3.40.190.290">
    <property type="match status" value="1"/>
</dbReference>